<name>A0A9E7A1E1_9FLAO</name>
<keyword evidence="3" id="KW-0804">Transcription</keyword>
<evidence type="ECO:0000313" key="6">
    <source>
        <dbReference type="Proteomes" id="UP000831290"/>
    </source>
</evidence>
<gene>
    <name evidence="5" type="ORF">MQE35_01360</name>
</gene>
<dbReference type="SMART" id="SM00342">
    <property type="entry name" value="HTH_ARAC"/>
    <property type="match status" value="1"/>
</dbReference>
<dbReference type="KEGG" id="fbm:MQE35_01360"/>
<dbReference type="Proteomes" id="UP000831290">
    <property type="component" value="Chromosome"/>
</dbReference>
<keyword evidence="1" id="KW-0805">Transcription regulation</keyword>
<dbReference type="GO" id="GO:0043565">
    <property type="term" value="F:sequence-specific DNA binding"/>
    <property type="evidence" value="ECO:0007669"/>
    <property type="project" value="InterPro"/>
</dbReference>
<dbReference type="GO" id="GO:0003700">
    <property type="term" value="F:DNA-binding transcription factor activity"/>
    <property type="evidence" value="ECO:0007669"/>
    <property type="project" value="InterPro"/>
</dbReference>
<dbReference type="AlphaFoldDB" id="A0A9E7A1E1"/>
<sequence>MNSGKLNKIPVSKISEQSRNGIVFRYIFNNEQVTTIDHVHQDDYYMFILLEEGEYRACIDFNEYKLNGLSIAFISPGQIHFITGYKNVTGYVIGVDTVLINHTFKEVFEKVSVSGNLIVPDIETFENLKSCLSVLHKKIQSRNDILEQNLVYALVSSFIGLVAEMYHNDNLGSLNKRSAIITHQFRKLLSNSYQTVKSPSQYASKLNLSLSYLNEVVKETTNLTVSQCIQNEIILQAKRLLFYTNMTIKEIAYELGFEDHTYFTRLFTKVAGISPTKFKVNYRQ</sequence>
<dbReference type="PANTHER" id="PTHR43280">
    <property type="entry name" value="ARAC-FAMILY TRANSCRIPTIONAL REGULATOR"/>
    <property type="match status" value="1"/>
</dbReference>
<organism evidence="5 6">
    <name type="scientific">Abyssalbus ytuae</name>
    <dbReference type="NCBI Taxonomy" id="2926907"/>
    <lineage>
        <taxon>Bacteria</taxon>
        <taxon>Pseudomonadati</taxon>
        <taxon>Bacteroidota</taxon>
        <taxon>Flavobacteriia</taxon>
        <taxon>Flavobacteriales</taxon>
        <taxon>Flavobacteriaceae</taxon>
        <taxon>Abyssalbus</taxon>
    </lineage>
</organism>
<dbReference type="EMBL" id="CP094358">
    <property type="protein sequence ID" value="UOB17961.1"/>
    <property type="molecule type" value="Genomic_DNA"/>
</dbReference>
<keyword evidence="2" id="KW-0238">DNA-binding</keyword>
<evidence type="ECO:0000259" key="4">
    <source>
        <dbReference type="PROSITE" id="PS01124"/>
    </source>
</evidence>
<protein>
    <submittedName>
        <fullName evidence="5">AraC family transcriptional regulator</fullName>
    </submittedName>
</protein>
<keyword evidence="6" id="KW-1185">Reference proteome</keyword>
<dbReference type="InterPro" id="IPR003313">
    <property type="entry name" value="AraC-bd"/>
</dbReference>
<dbReference type="SUPFAM" id="SSF51215">
    <property type="entry name" value="Regulatory protein AraC"/>
    <property type="match status" value="1"/>
</dbReference>
<dbReference type="InterPro" id="IPR009057">
    <property type="entry name" value="Homeodomain-like_sf"/>
</dbReference>
<dbReference type="Gene3D" id="1.10.10.60">
    <property type="entry name" value="Homeodomain-like"/>
    <property type="match status" value="1"/>
</dbReference>
<accession>A0A9E7A1E1</accession>
<dbReference type="InterPro" id="IPR018060">
    <property type="entry name" value="HTH_AraC"/>
</dbReference>
<dbReference type="SUPFAM" id="SSF46689">
    <property type="entry name" value="Homeodomain-like"/>
    <property type="match status" value="1"/>
</dbReference>
<dbReference type="InterPro" id="IPR037923">
    <property type="entry name" value="HTH-like"/>
</dbReference>
<dbReference type="Pfam" id="PF02311">
    <property type="entry name" value="AraC_binding"/>
    <property type="match status" value="1"/>
</dbReference>
<reference evidence="5" key="1">
    <citation type="submission" date="2022-03" db="EMBL/GenBank/DDBJ databases">
        <title>Description of Abyssus ytuae gen. nov., sp. nov., a novel member of the family Flavobacteriaceae isolated from the sediment of Mariana Trench.</title>
        <authorList>
            <person name="Zhang J."/>
            <person name="Xu X."/>
        </authorList>
    </citation>
    <scope>NUCLEOTIDE SEQUENCE</scope>
    <source>
        <strain evidence="5">MT3330</strain>
    </source>
</reference>
<dbReference type="InterPro" id="IPR020449">
    <property type="entry name" value="Tscrpt_reg_AraC-type_HTH"/>
</dbReference>
<dbReference type="PANTHER" id="PTHR43280:SF32">
    <property type="entry name" value="TRANSCRIPTIONAL REGULATORY PROTEIN"/>
    <property type="match status" value="1"/>
</dbReference>
<dbReference type="PRINTS" id="PR00032">
    <property type="entry name" value="HTHARAC"/>
</dbReference>
<evidence type="ECO:0000256" key="1">
    <source>
        <dbReference type="ARBA" id="ARBA00023015"/>
    </source>
</evidence>
<feature type="domain" description="HTH araC/xylS-type" evidence="4">
    <location>
        <begin position="183"/>
        <end position="281"/>
    </location>
</feature>
<evidence type="ECO:0000256" key="2">
    <source>
        <dbReference type="ARBA" id="ARBA00023125"/>
    </source>
</evidence>
<proteinExistence type="predicted"/>
<evidence type="ECO:0000256" key="3">
    <source>
        <dbReference type="ARBA" id="ARBA00023163"/>
    </source>
</evidence>
<evidence type="ECO:0000313" key="5">
    <source>
        <dbReference type="EMBL" id="UOB17961.1"/>
    </source>
</evidence>
<dbReference type="Pfam" id="PF12833">
    <property type="entry name" value="HTH_18"/>
    <property type="match status" value="1"/>
</dbReference>
<dbReference type="RefSeq" id="WP_255843814.1">
    <property type="nucleotide sequence ID" value="NZ_CP094358.1"/>
</dbReference>
<dbReference type="PROSITE" id="PS01124">
    <property type="entry name" value="HTH_ARAC_FAMILY_2"/>
    <property type="match status" value="1"/>
</dbReference>